<gene>
    <name evidence="8" type="ORF">G5B37_11140</name>
</gene>
<sequence length="182" mass="21314">MLEQQQLVDALKNNDEQVLRDLYVGNFRKTEAFILKNNGTSAQAKDIFQEAIMATWQNVRLDKFKPNSKSALQGYLYTIAKNKWLDHVRSAQYKKTKSIENSMFLENDEMIEEHTEKEQRLHTIEQNFEKLGEECRELLKQFYYQKKSLREIAAGYNIGEASARNKKYRCINKLKALVGAPK</sequence>
<protein>
    <submittedName>
        <fullName evidence="8">Sigma-70 family RNA polymerase sigma factor</fullName>
    </submittedName>
</protein>
<dbReference type="KEGG" id="mgel:G5B37_11140"/>
<evidence type="ECO:0000256" key="2">
    <source>
        <dbReference type="ARBA" id="ARBA00023015"/>
    </source>
</evidence>
<dbReference type="GO" id="GO:0003677">
    <property type="term" value="F:DNA binding"/>
    <property type="evidence" value="ECO:0007669"/>
    <property type="project" value="UniProtKB-KW"/>
</dbReference>
<keyword evidence="4" id="KW-0238">DNA-binding</keyword>
<dbReference type="Pfam" id="PF04542">
    <property type="entry name" value="Sigma70_r2"/>
    <property type="match status" value="1"/>
</dbReference>
<evidence type="ECO:0000313" key="9">
    <source>
        <dbReference type="Proteomes" id="UP000505306"/>
    </source>
</evidence>
<feature type="domain" description="RNA polymerase sigma-70 region 2" evidence="7">
    <location>
        <begin position="36"/>
        <end position="92"/>
    </location>
</feature>
<accession>A0A6G6GNK4</accession>
<evidence type="ECO:0000256" key="5">
    <source>
        <dbReference type="ARBA" id="ARBA00023163"/>
    </source>
</evidence>
<keyword evidence="9" id="KW-1185">Reference proteome</keyword>
<dbReference type="SUPFAM" id="SSF88946">
    <property type="entry name" value="Sigma2 domain of RNA polymerase sigma factors"/>
    <property type="match status" value="1"/>
</dbReference>
<dbReference type="GO" id="GO:0016987">
    <property type="term" value="F:sigma factor activity"/>
    <property type="evidence" value="ECO:0007669"/>
    <property type="project" value="UniProtKB-KW"/>
</dbReference>
<evidence type="ECO:0000256" key="6">
    <source>
        <dbReference type="SAM" id="Coils"/>
    </source>
</evidence>
<keyword evidence="5" id="KW-0804">Transcription</keyword>
<dbReference type="InterPro" id="IPR013324">
    <property type="entry name" value="RNA_pol_sigma_r3/r4-like"/>
</dbReference>
<proteinExistence type="inferred from homology"/>
<dbReference type="InterPro" id="IPR013325">
    <property type="entry name" value="RNA_pol_sigma_r2"/>
</dbReference>
<evidence type="ECO:0000256" key="3">
    <source>
        <dbReference type="ARBA" id="ARBA00023082"/>
    </source>
</evidence>
<name>A0A6G6GNK4_9FLAO</name>
<dbReference type="Gene3D" id="1.10.10.10">
    <property type="entry name" value="Winged helix-like DNA-binding domain superfamily/Winged helix DNA-binding domain"/>
    <property type="match status" value="1"/>
</dbReference>
<dbReference type="GO" id="GO:0006352">
    <property type="term" value="P:DNA-templated transcription initiation"/>
    <property type="evidence" value="ECO:0007669"/>
    <property type="project" value="InterPro"/>
</dbReference>
<dbReference type="Gene3D" id="1.10.1740.10">
    <property type="match status" value="1"/>
</dbReference>
<feature type="coiled-coil region" evidence="6">
    <location>
        <begin position="107"/>
        <end position="141"/>
    </location>
</feature>
<dbReference type="NCBIfam" id="TIGR02937">
    <property type="entry name" value="sigma70-ECF"/>
    <property type="match status" value="1"/>
</dbReference>
<dbReference type="RefSeq" id="WP_164680109.1">
    <property type="nucleotide sequence ID" value="NZ_CP049057.1"/>
</dbReference>
<reference evidence="8 9" key="1">
    <citation type="submission" date="2020-02" db="EMBL/GenBank/DDBJ databases">
        <title>Complete genome sequence of Flavobacteriaceae bacterium.</title>
        <authorList>
            <person name="Kim S.-J."/>
            <person name="Kim Y.-S."/>
            <person name="Kim K.-H."/>
        </authorList>
    </citation>
    <scope>NUCLEOTIDE SEQUENCE [LARGE SCALE GENOMIC DNA]</scope>
    <source>
        <strain evidence="8 9">RR4-40</strain>
    </source>
</reference>
<dbReference type="AlphaFoldDB" id="A0A6G6GNK4"/>
<dbReference type="SUPFAM" id="SSF88659">
    <property type="entry name" value="Sigma3 and sigma4 domains of RNA polymerase sigma factors"/>
    <property type="match status" value="1"/>
</dbReference>
<dbReference type="InterPro" id="IPR039425">
    <property type="entry name" value="RNA_pol_sigma-70-like"/>
</dbReference>
<evidence type="ECO:0000313" key="8">
    <source>
        <dbReference type="EMBL" id="QIE60097.1"/>
    </source>
</evidence>
<dbReference type="EMBL" id="CP049057">
    <property type="protein sequence ID" value="QIE60097.1"/>
    <property type="molecule type" value="Genomic_DNA"/>
</dbReference>
<keyword evidence="6" id="KW-0175">Coiled coil</keyword>
<organism evidence="8 9">
    <name type="scientific">Rasiella rasia</name>
    <dbReference type="NCBI Taxonomy" id="2744027"/>
    <lineage>
        <taxon>Bacteria</taxon>
        <taxon>Pseudomonadati</taxon>
        <taxon>Bacteroidota</taxon>
        <taxon>Flavobacteriia</taxon>
        <taxon>Flavobacteriales</taxon>
        <taxon>Flavobacteriaceae</taxon>
        <taxon>Rasiella</taxon>
    </lineage>
</organism>
<comment type="similarity">
    <text evidence="1">Belongs to the sigma-70 factor family. ECF subfamily.</text>
</comment>
<dbReference type="Proteomes" id="UP000505306">
    <property type="component" value="Chromosome"/>
</dbReference>
<evidence type="ECO:0000256" key="4">
    <source>
        <dbReference type="ARBA" id="ARBA00023125"/>
    </source>
</evidence>
<dbReference type="InterPro" id="IPR007627">
    <property type="entry name" value="RNA_pol_sigma70_r2"/>
</dbReference>
<dbReference type="PANTHER" id="PTHR43133:SF8">
    <property type="entry name" value="RNA POLYMERASE SIGMA FACTOR HI_1459-RELATED"/>
    <property type="match status" value="1"/>
</dbReference>
<keyword evidence="3" id="KW-0731">Sigma factor</keyword>
<dbReference type="InterPro" id="IPR014284">
    <property type="entry name" value="RNA_pol_sigma-70_dom"/>
</dbReference>
<evidence type="ECO:0000259" key="7">
    <source>
        <dbReference type="Pfam" id="PF04542"/>
    </source>
</evidence>
<keyword evidence="2" id="KW-0805">Transcription regulation</keyword>
<dbReference type="InterPro" id="IPR036388">
    <property type="entry name" value="WH-like_DNA-bd_sf"/>
</dbReference>
<evidence type="ECO:0000256" key="1">
    <source>
        <dbReference type="ARBA" id="ARBA00010641"/>
    </source>
</evidence>
<dbReference type="PANTHER" id="PTHR43133">
    <property type="entry name" value="RNA POLYMERASE ECF-TYPE SIGMA FACTO"/>
    <property type="match status" value="1"/>
</dbReference>